<dbReference type="AlphaFoldDB" id="A0A6A4QM41"/>
<proteinExistence type="predicted"/>
<evidence type="ECO:0000313" key="1">
    <source>
        <dbReference type="EMBL" id="KAE9614743.1"/>
    </source>
</evidence>
<sequence>MTRIVCTFPSLSLSLQCSPLTPSFYFFLETPLSFSLFKYPFGLLAFWFILSSRPSITQHYSLSLSLQRLCFHYLELGNCCDIWKNCVVP</sequence>
<comment type="caution">
    <text evidence="1">The sequence shown here is derived from an EMBL/GenBank/DDBJ whole genome shotgun (WGS) entry which is preliminary data.</text>
</comment>
<reference evidence="2" key="1">
    <citation type="journal article" date="2020" name="Nat. Commun.">
        <title>Genome sequence of the cluster root forming white lupin.</title>
        <authorList>
            <person name="Hufnagel B."/>
            <person name="Marques A."/>
            <person name="Soriano A."/>
            <person name="Marques L."/>
            <person name="Divol F."/>
            <person name="Doumas P."/>
            <person name="Sallet E."/>
            <person name="Mancinotti D."/>
            <person name="Carrere S."/>
            <person name="Marande W."/>
            <person name="Arribat S."/>
            <person name="Keller J."/>
            <person name="Huneau C."/>
            <person name="Blein T."/>
            <person name="Aime D."/>
            <person name="Laguerre M."/>
            <person name="Taylor J."/>
            <person name="Schubert V."/>
            <person name="Nelson M."/>
            <person name="Geu-Flores F."/>
            <person name="Crespi M."/>
            <person name="Gallardo-Guerrero K."/>
            <person name="Delaux P.-M."/>
            <person name="Salse J."/>
            <person name="Berges H."/>
            <person name="Guyot R."/>
            <person name="Gouzy J."/>
            <person name="Peret B."/>
        </authorList>
    </citation>
    <scope>NUCLEOTIDE SEQUENCE [LARGE SCALE GENOMIC DNA]</scope>
    <source>
        <strain evidence="2">cv. Amiga</strain>
    </source>
</reference>
<evidence type="ECO:0000313" key="2">
    <source>
        <dbReference type="Proteomes" id="UP000447434"/>
    </source>
</evidence>
<dbReference type="EMBL" id="WOCE01000004">
    <property type="protein sequence ID" value="KAE9614743.1"/>
    <property type="molecule type" value="Genomic_DNA"/>
</dbReference>
<name>A0A6A4QM41_LUPAL</name>
<accession>A0A6A4QM41</accession>
<keyword evidence="2" id="KW-1185">Reference proteome</keyword>
<dbReference type="Proteomes" id="UP000447434">
    <property type="component" value="Chromosome 4"/>
</dbReference>
<gene>
    <name evidence="1" type="ORF">Lalb_Chr04g0247921</name>
</gene>
<organism evidence="1 2">
    <name type="scientific">Lupinus albus</name>
    <name type="common">White lupine</name>
    <name type="synonym">Lupinus termis</name>
    <dbReference type="NCBI Taxonomy" id="3870"/>
    <lineage>
        <taxon>Eukaryota</taxon>
        <taxon>Viridiplantae</taxon>
        <taxon>Streptophyta</taxon>
        <taxon>Embryophyta</taxon>
        <taxon>Tracheophyta</taxon>
        <taxon>Spermatophyta</taxon>
        <taxon>Magnoliopsida</taxon>
        <taxon>eudicotyledons</taxon>
        <taxon>Gunneridae</taxon>
        <taxon>Pentapetalae</taxon>
        <taxon>rosids</taxon>
        <taxon>fabids</taxon>
        <taxon>Fabales</taxon>
        <taxon>Fabaceae</taxon>
        <taxon>Papilionoideae</taxon>
        <taxon>50 kb inversion clade</taxon>
        <taxon>genistoids sensu lato</taxon>
        <taxon>core genistoids</taxon>
        <taxon>Genisteae</taxon>
        <taxon>Lupinus</taxon>
    </lineage>
</organism>
<protein>
    <submittedName>
        <fullName evidence="1">Uncharacterized protein</fullName>
    </submittedName>
</protein>